<name>A0AC35TFJ8_9BILA</name>
<protein>
    <submittedName>
        <fullName evidence="2">Cytochrome-b5 reductase</fullName>
    </submittedName>
</protein>
<dbReference type="Proteomes" id="UP000095286">
    <property type="component" value="Unplaced"/>
</dbReference>
<organism evidence="1 2">
    <name type="scientific">Rhabditophanes sp. KR3021</name>
    <dbReference type="NCBI Taxonomy" id="114890"/>
    <lineage>
        <taxon>Eukaryota</taxon>
        <taxon>Metazoa</taxon>
        <taxon>Ecdysozoa</taxon>
        <taxon>Nematoda</taxon>
        <taxon>Chromadorea</taxon>
        <taxon>Rhabditida</taxon>
        <taxon>Tylenchina</taxon>
        <taxon>Panagrolaimomorpha</taxon>
        <taxon>Strongyloidoidea</taxon>
        <taxon>Alloionematidae</taxon>
        <taxon>Rhabditophanes</taxon>
    </lineage>
</organism>
<accession>A0AC35TFJ8</accession>
<evidence type="ECO:0000313" key="1">
    <source>
        <dbReference type="Proteomes" id="UP000095286"/>
    </source>
</evidence>
<evidence type="ECO:0000313" key="2">
    <source>
        <dbReference type="WBParaSite" id="RSKR_0000000400.1"/>
    </source>
</evidence>
<dbReference type="WBParaSite" id="RSKR_0000000400.1">
    <property type="protein sequence ID" value="RSKR_0000000400.1"/>
    <property type="gene ID" value="RSKR_0000000400"/>
</dbReference>
<reference evidence="2" key="1">
    <citation type="submission" date="2016-11" db="UniProtKB">
        <authorList>
            <consortium name="WormBaseParasite"/>
        </authorList>
    </citation>
    <scope>IDENTIFICATION</scope>
    <source>
        <strain evidence="2">KR3021</strain>
    </source>
</reference>
<sequence length="507" mass="57636">MLAAPVPFLYEDDIIDEQMYSDDTYIEEIDTSTGGDRITKTGRNKVNLGPGKSLSDWIVKAGERNGCGKEKDLISEVELAKHDKINDCWIAIHGKVYDVTDYLAYHPGGVPEIVAHAGKDATLAFEEIHGWINYQGFLRNYCMGVYRGARVQSRKLECQDSLDTTNAELSMKILRDKEIRIKKMCDSSVAIISNKWKNLGLNNFTFSVTDGILSVRIKHFHDIPYQFEFPADDTMEFGNFSVICSRNKFTIESKKPLNAQIFDERKWSVSEAVGTRYHRSQIVEKTKVTHDTFKFRLSFPLNSCIRIPVGHHVVLRHLVRNNRVSRAYTPISVTDKEIEFLIKVYDDGLLTPTLGSLEVDNFIEMSDSIGKIDFTEGFENERKVLCLGAGTGLTPMLRLINDRIDKGIDTALLLFNKKFEDIVPDIFLPTTNKHFYFKNILSQETNESVNSKHEYALGKISCSVLEQLADIHSRQIFICGPYNFTSLAQSLLKELNVFPENVHVFDG</sequence>
<proteinExistence type="predicted"/>